<reference evidence="2 3" key="1">
    <citation type="submission" date="2024-02" db="EMBL/GenBank/DDBJ databases">
        <title>STSV induces naive adaptation in Sulfolobus.</title>
        <authorList>
            <person name="Xiang X."/>
            <person name="Song M."/>
        </authorList>
    </citation>
    <scope>NUCLEOTIDE SEQUENCE [LARGE SCALE GENOMIC DNA]</scope>
    <source>
        <strain evidence="2 3">RT2</strain>
    </source>
</reference>
<dbReference type="Gene3D" id="2.20.28.30">
    <property type="entry name" value="RNA polymerase ii, chain L"/>
    <property type="match status" value="1"/>
</dbReference>
<keyword evidence="3" id="KW-1185">Reference proteome</keyword>
<dbReference type="AlphaFoldDB" id="A0AAX4L3C5"/>
<dbReference type="InterPro" id="IPR012340">
    <property type="entry name" value="NA-bd_OB-fold"/>
</dbReference>
<sequence length="92" mass="10369">MIYVCKNCGYTFWVKRMRCPKCGSVTLENVSIKEVEVIASWKLTATPEGFEDSYWLCLVKSNNAKLFCRSLTEPKDGGKLLLKDNGICEPLG</sequence>
<organism evidence="2 3">
    <name type="scientific">Sulfolobus tengchongensis</name>
    <dbReference type="NCBI Taxonomy" id="207809"/>
    <lineage>
        <taxon>Archaea</taxon>
        <taxon>Thermoproteota</taxon>
        <taxon>Thermoprotei</taxon>
        <taxon>Sulfolobales</taxon>
        <taxon>Sulfolobaceae</taxon>
        <taxon>Sulfolobus</taxon>
    </lineage>
</organism>
<dbReference type="SUPFAM" id="SSF50249">
    <property type="entry name" value="Nucleic acid-binding proteins"/>
    <property type="match status" value="1"/>
</dbReference>
<evidence type="ECO:0000313" key="2">
    <source>
        <dbReference type="EMBL" id="WWQ61703.1"/>
    </source>
</evidence>
<evidence type="ECO:0000259" key="1">
    <source>
        <dbReference type="Pfam" id="PF12172"/>
    </source>
</evidence>
<name>A0AAX4L3C5_9CREN</name>
<dbReference type="Pfam" id="PF12172">
    <property type="entry name" value="zf-ChsH2"/>
    <property type="match status" value="1"/>
</dbReference>
<proteinExistence type="predicted"/>
<protein>
    <submittedName>
        <fullName evidence="2">Zinc ribbon domain-containing protein</fullName>
    </submittedName>
</protein>
<dbReference type="GeneID" id="89336391"/>
<dbReference type="RefSeq" id="WP_338604443.1">
    <property type="nucleotide sequence ID" value="NZ_CP146016.1"/>
</dbReference>
<accession>A0AAX4L3C5</accession>
<dbReference type="InterPro" id="IPR022002">
    <property type="entry name" value="ChsH2_Znr"/>
</dbReference>
<evidence type="ECO:0000313" key="3">
    <source>
        <dbReference type="Proteomes" id="UP001432202"/>
    </source>
</evidence>
<dbReference type="Proteomes" id="UP001432202">
    <property type="component" value="Chromosome"/>
</dbReference>
<feature type="domain" description="ChsH2 rubredoxin-like zinc ribbon" evidence="1">
    <location>
        <begin position="2"/>
        <end position="24"/>
    </location>
</feature>
<gene>
    <name evidence="2" type="ORF">V6M85_06445</name>
</gene>
<dbReference type="EMBL" id="CP146016">
    <property type="protein sequence ID" value="WWQ61703.1"/>
    <property type="molecule type" value="Genomic_DNA"/>
</dbReference>